<dbReference type="GeneID" id="62164015"/>
<keyword evidence="3" id="KW-1185">Reference proteome</keyword>
<feature type="compositionally biased region" description="Low complexity" evidence="1">
    <location>
        <begin position="8"/>
        <end position="25"/>
    </location>
</feature>
<reference evidence="2" key="1">
    <citation type="submission" date="2020-03" db="EMBL/GenBank/DDBJ databases">
        <authorList>
            <person name="He L."/>
        </authorList>
    </citation>
    <scope>NUCLEOTIDE SEQUENCE</scope>
    <source>
        <strain evidence="2">CkLH20</strain>
    </source>
</reference>
<dbReference type="InterPro" id="IPR046347">
    <property type="entry name" value="bZIP_sf"/>
</dbReference>
<dbReference type="GO" id="GO:0003700">
    <property type="term" value="F:DNA-binding transcription factor activity"/>
    <property type="evidence" value="ECO:0007669"/>
    <property type="project" value="InterPro"/>
</dbReference>
<evidence type="ECO:0000313" key="3">
    <source>
        <dbReference type="Proteomes" id="UP000781932"/>
    </source>
</evidence>
<dbReference type="EMBL" id="JAATWM020000027">
    <property type="protein sequence ID" value="KAF9874243.1"/>
    <property type="molecule type" value="Genomic_DNA"/>
</dbReference>
<dbReference type="RefSeq" id="XP_038743704.1">
    <property type="nucleotide sequence ID" value="XM_038890941.1"/>
</dbReference>
<sequence length="237" mass="25897">MPRRSSISLSVQSATSPSSVASSTANEVPGLTTQETELQKKRARDRKSQQAMRDRNKWTIHTLTDQVSFLNGALDGRVRDIAILQNRLGTLEAENAHLRAQNAALNLSLIRRNDVSSSGEADPSLDTRLFDYPWTLAARNTSPTCIADQILQGFVDSTRSGGASASDTTAFYSMKPKVGALIQAESRSQDDISNVVADVVRAYPEIESLPKKVAVFQNMALLLKAWFTYCNPLVPLG</sequence>
<feature type="region of interest" description="Disordered" evidence="1">
    <location>
        <begin position="1"/>
        <end position="53"/>
    </location>
</feature>
<comment type="caution">
    <text evidence="2">The sequence shown here is derived from an EMBL/GenBank/DDBJ whole genome shotgun (WGS) entry which is preliminary data.</text>
</comment>
<protein>
    <submittedName>
        <fullName evidence="2">BZIP transcription factor</fullName>
    </submittedName>
</protein>
<dbReference type="CDD" id="cd14688">
    <property type="entry name" value="bZIP_YAP"/>
    <property type="match status" value="1"/>
</dbReference>
<organism evidence="2 3">
    <name type="scientific">Colletotrichum karsti</name>
    <dbReference type="NCBI Taxonomy" id="1095194"/>
    <lineage>
        <taxon>Eukaryota</taxon>
        <taxon>Fungi</taxon>
        <taxon>Dikarya</taxon>
        <taxon>Ascomycota</taxon>
        <taxon>Pezizomycotina</taxon>
        <taxon>Sordariomycetes</taxon>
        <taxon>Hypocreomycetidae</taxon>
        <taxon>Glomerellales</taxon>
        <taxon>Glomerellaceae</taxon>
        <taxon>Colletotrichum</taxon>
        <taxon>Colletotrichum boninense species complex</taxon>
    </lineage>
</organism>
<dbReference type="AlphaFoldDB" id="A0A9P6LI46"/>
<proteinExistence type="predicted"/>
<reference evidence="2" key="2">
    <citation type="submission" date="2020-11" db="EMBL/GenBank/DDBJ databases">
        <title>Whole genome sequencing of Colletotrichum sp.</title>
        <authorList>
            <person name="Li H."/>
        </authorList>
    </citation>
    <scope>NUCLEOTIDE SEQUENCE</scope>
    <source>
        <strain evidence="2">CkLH20</strain>
    </source>
</reference>
<dbReference type="OrthoDB" id="2985014at2759"/>
<evidence type="ECO:0000313" key="2">
    <source>
        <dbReference type="EMBL" id="KAF9874243.1"/>
    </source>
</evidence>
<dbReference type="Gene3D" id="1.20.5.170">
    <property type="match status" value="1"/>
</dbReference>
<dbReference type="SUPFAM" id="SSF57959">
    <property type="entry name" value="Leucine zipper domain"/>
    <property type="match status" value="1"/>
</dbReference>
<dbReference type="PANTHER" id="PTHR37012:SF2">
    <property type="entry name" value="BZIP DOMAIN-CONTAINING PROTEIN-RELATED"/>
    <property type="match status" value="1"/>
</dbReference>
<dbReference type="PANTHER" id="PTHR37012">
    <property type="entry name" value="B-ZIP TRANSCRIPTION FACTOR (EUROFUNG)-RELATED"/>
    <property type="match status" value="1"/>
</dbReference>
<accession>A0A9P6LI46</accession>
<gene>
    <name evidence="2" type="ORF">CkaCkLH20_08226</name>
</gene>
<dbReference type="Proteomes" id="UP000781932">
    <property type="component" value="Unassembled WGS sequence"/>
</dbReference>
<name>A0A9P6LI46_9PEZI</name>
<evidence type="ECO:0000256" key="1">
    <source>
        <dbReference type="SAM" id="MobiDB-lite"/>
    </source>
</evidence>